<name>A0A9P1H2U1_9PEZI</name>
<protein>
    <recommendedName>
        <fullName evidence="3">LysM domain-containing protein</fullName>
    </recommendedName>
</protein>
<proteinExistence type="predicted"/>
<dbReference type="AlphaFoldDB" id="A0A9P1H2U1"/>
<evidence type="ECO:0000313" key="1">
    <source>
        <dbReference type="EMBL" id="CAI4214311.1"/>
    </source>
</evidence>
<evidence type="ECO:0000313" key="2">
    <source>
        <dbReference type="Proteomes" id="UP000838763"/>
    </source>
</evidence>
<sequence>MTDCSEYFTVKTGDTCSTISEVNDTYWEWPTQFASTTVSLATPTMPVTPNDFPLAPGTLDNCFTYEMYREPLWERVSAKRYNSCGTISSFYGCKMHGYKLYHDFDIELKRRFSGGRAYSLRNPGSYPGRC</sequence>
<comment type="caution">
    <text evidence="1">The sequence shown here is derived from an EMBL/GenBank/DDBJ whole genome shotgun (WGS) entry which is preliminary data.</text>
</comment>
<reference evidence="1" key="1">
    <citation type="submission" date="2022-11" db="EMBL/GenBank/DDBJ databases">
        <authorList>
            <person name="Scott C."/>
            <person name="Bruce N."/>
        </authorList>
    </citation>
    <scope>NUCLEOTIDE SEQUENCE</scope>
</reference>
<keyword evidence="2" id="KW-1185">Reference proteome</keyword>
<evidence type="ECO:0008006" key="3">
    <source>
        <dbReference type="Google" id="ProtNLM"/>
    </source>
</evidence>
<dbReference type="Proteomes" id="UP000838763">
    <property type="component" value="Unassembled WGS sequence"/>
</dbReference>
<organism evidence="1 2">
    <name type="scientific">Parascedosporium putredinis</name>
    <dbReference type="NCBI Taxonomy" id="1442378"/>
    <lineage>
        <taxon>Eukaryota</taxon>
        <taxon>Fungi</taxon>
        <taxon>Dikarya</taxon>
        <taxon>Ascomycota</taxon>
        <taxon>Pezizomycotina</taxon>
        <taxon>Sordariomycetes</taxon>
        <taxon>Hypocreomycetidae</taxon>
        <taxon>Microascales</taxon>
        <taxon>Microascaceae</taxon>
        <taxon>Parascedosporium</taxon>
    </lineage>
</organism>
<accession>A0A9P1H2U1</accession>
<dbReference type="EMBL" id="CALLCH030000011">
    <property type="protein sequence ID" value="CAI4214311.1"/>
    <property type="molecule type" value="Genomic_DNA"/>
</dbReference>
<gene>
    <name evidence="1" type="ORF">PPNO1_LOCUS4041</name>
</gene>